<dbReference type="CDD" id="cd02440">
    <property type="entry name" value="AdoMet_MTases"/>
    <property type="match status" value="1"/>
</dbReference>
<proteinExistence type="predicted"/>
<keyword evidence="1" id="KW-0489">Methyltransferase</keyword>
<dbReference type="GeneID" id="81472945"/>
<reference evidence="1 2" key="1">
    <citation type="submission" date="2020-08" db="EMBL/GenBank/DDBJ databases">
        <title>Streptomycin Non-resistant strain, P. mexicana.</title>
        <authorList>
            <person name="Ganesh-Kumar S."/>
            <person name="Zhe T."/>
            <person name="Yu Z."/>
            <person name="Min Y."/>
        </authorList>
    </citation>
    <scope>NUCLEOTIDE SEQUENCE [LARGE SCALE GENOMIC DNA]</scope>
    <source>
        <strain evidence="1 2">GTZY2</strain>
    </source>
</reference>
<keyword evidence="1" id="KW-0808">Transferase</keyword>
<dbReference type="EMBL" id="CP060731">
    <property type="protein sequence ID" value="QNN77807.1"/>
    <property type="molecule type" value="Genomic_DNA"/>
</dbReference>
<name>A0A7G9TCI2_PSEMX</name>
<dbReference type="PANTHER" id="PTHR43591">
    <property type="entry name" value="METHYLTRANSFERASE"/>
    <property type="match status" value="1"/>
</dbReference>
<dbReference type="AlphaFoldDB" id="A0A7G9TCI2"/>
<evidence type="ECO:0000313" key="2">
    <source>
        <dbReference type="Proteomes" id="UP000515838"/>
    </source>
</evidence>
<sequence length="326" mass="35614">MVSENQTVRRQVWGAYWASGRLHSCTNTPDRNYQGAIGDFWDGFFAATRKGARILDLATGNGALPLRVHRTLEGRVRVDAIDLAALSPAWYEPAKHTEIRFHAGIGMEELPFEDAMFDEVVSQFGFEYADRPRALSEALRVAAPGARLAFVMHHAESVLVDVGREELGHHAWLISEEGLLPAAQAIAPCLAAIRAGSAPSSAAFAARERYNRAMDELARRASVSKAPDLLLEARQHVHQIIATMGQDASSAISAIGRFIQDLEGSRLRTQEMVSHALTVSELDSLTEACERRRPGMRITSAELRQAEGVVAWSWVACAASDADQTG</sequence>
<accession>A0A7G9TCI2</accession>
<dbReference type="SUPFAM" id="SSF53335">
    <property type="entry name" value="S-adenosyl-L-methionine-dependent methyltransferases"/>
    <property type="match status" value="1"/>
</dbReference>
<dbReference type="GO" id="GO:0008168">
    <property type="term" value="F:methyltransferase activity"/>
    <property type="evidence" value="ECO:0007669"/>
    <property type="project" value="UniProtKB-KW"/>
</dbReference>
<dbReference type="Gene3D" id="3.40.50.150">
    <property type="entry name" value="Vaccinia Virus protein VP39"/>
    <property type="match status" value="1"/>
</dbReference>
<gene>
    <name evidence="1" type="ORF">IAE60_18290</name>
</gene>
<organism evidence="1 2">
    <name type="scientific">Pseudoxanthomonas mexicana</name>
    <dbReference type="NCBI Taxonomy" id="128785"/>
    <lineage>
        <taxon>Bacteria</taxon>
        <taxon>Pseudomonadati</taxon>
        <taxon>Pseudomonadota</taxon>
        <taxon>Gammaproteobacteria</taxon>
        <taxon>Lysobacterales</taxon>
        <taxon>Lysobacteraceae</taxon>
        <taxon>Pseudoxanthomonas</taxon>
    </lineage>
</organism>
<dbReference type="InterPro" id="IPR029063">
    <property type="entry name" value="SAM-dependent_MTases_sf"/>
</dbReference>
<evidence type="ECO:0000313" key="1">
    <source>
        <dbReference type="EMBL" id="QNN77807.1"/>
    </source>
</evidence>
<dbReference type="GO" id="GO:0032259">
    <property type="term" value="P:methylation"/>
    <property type="evidence" value="ECO:0007669"/>
    <property type="project" value="UniProtKB-KW"/>
</dbReference>
<dbReference type="Proteomes" id="UP000515838">
    <property type="component" value="Chromosome"/>
</dbReference>
<dbReference type="RefSeq" id="WP_187573319.1">
    <property type="nucleotide sequence ID" value="NZ_CP060731.1"/>
</dbReference>
<protein>
    <submittedName>
        <fullName evidence="1">Class I SAM-dependent methyltransferase</fullName>
    </submittedName>
</protein>
<dbReference type="Pfam" id="PF01209">
    <property type="entry name" value="Ubie_methyltran"/>
    <property type="match status" value="1"/>
</dbReference>